<gene>
    <name evidence="1" type="ORF">DWX53_12555</name>
</gene>
<evidence type="ECO:0000313" key="2">
    <source>
        <dbReference type="Proteomes" id="UP000283630"/>
    </source>
</evidence>
<reference evidence="1 2" key="1">
    <citation type="submission" date="2018-08" db="EMBL/GenBank/DDBJ databases">
        <title>A genome reference for cultivated species of the human gut microbiota.</title>
        <authorList>
            <person name="Zou Y."/>
            <person name="Xue W."/>
            <person name="Luo G."/>
        </authorList>
    </citation>
    <scope>NUCLEOTIDE SEQUENCE [LARGE SCALE GENOMIC DNA]</scope>
    <source>
        <strain evidence="1 2">AF19-4AC</strain>
    </source>
</reference>
<comment type="caution">
    <text evidence="1">The sequence shown here is derived from an EMBL/GenBank/DDBJ whole genome shotgun (WGS) entry which is preliminary data.</text>
</comment>
<sequence length="72" mass="8660">MDFRKLASKAGRALGDEVYKKANEMEKATRKDLSRRTDSEIRRAYDKRYDNPNIKGWQRRLLEEEAERRNID</sequence>
<accession>A0A412MBA1</accession>
<dbReference type="AlphaFoldDB" id="A0A412MBA1"/>
<protein>
    <submittedName>
        <fullName evidence="1">Uncharacterized protein</fullName>
    </submittedName>
</protein>
<name>A0A412MBA1_9FIRM</name>
<dbReference type="RefSeq" id="WP_118145785.1">
    <property type="nucleotide sequence ID" value="NZ_QRWH01000014.1"/>
</dbReference>
<dbReference type="Proteomes" id="UP000283630">
    <property type="component" value="Unassembled WGS sequence"/>
</dbReference>
<proteinExistence type="predicted"/>
<dbReference type="EMBL" id="QRWH01000014">
    <property type="protein sequence ID" value="RGT07432.1"/>
    <property type="molecule type" value="Genomic_DNA"/>
</dbReference>
<evidence type="ECO:0000313" key="1">
    <source>
        <dbReference type="EMBL" id="RGT07432.1"/>
    </source>
</evidence>
<organism evidence="1 2">
    <name type="scientific">Dorea formicigenerans</name>
    <dbReference type="NCBI Taxonomy" id="39486"/>
    <lineage>
        <taxon>Bacteria</taxon>
        <taxon>Bacillati</taxon>
        <taxon>Bacillota</taxon>
        <taxon>Clostridia</taxon>
        <taxon>Lachnospirales</taxon>
        <taxon>Lachnospiraceae</taxon>
        <taxon>Dorea</taxon>
    </lineage>
</organism>